<name>I7LTN1_TETTS</name>
<dbReference type="AlphaFoldDB" id="I7LTN1"/>
<reference evidence="3" key="1">
    <citation type="journal article" date="2006" name="PLoS Biol.">
        <title>Macronuclear genome sequence of the ciliate Tetrahymena thermophila, a model eukaryote.</title>
        <authorList>
            <person name="Eisen J.A."/>
            <person name="Coyne R.S."/>
            <person name="Wu M."/>
            <person name="Wu D."/>
            <person name="Thiagarajan M."/>
            <person name="Wortman J.R."/>
            <person name="Badger J.H."/>
            <person name="Ren Q."/>
            <person name="Amedeo P."/>
            <person name="Jones K.M."/>
            <person name="Tallon L.J."/>
            <person name="Delcher A.L."/>
            <person name="Salzberg S.L."/>
            <person name="Silva J.C."/>
            <person name="Haas B.J."/>
            <person name="Majoros W.H."/>
            <person name="Farzad M."/>
            <person name="Carlton J.M."/>
            <person name="Smith R.K. Jr."/>
            <person name="Garg J."/>
            <person name="Pearlman R.E."/>
            <person name="Karrer K.M."/>
            <person name="Sun L."/>
            <person name="Manning G."/>
            <person name="Elde N.C."/>
            <person name="Turkewitz A.P."/>
            <person name="Asai D.J."/>
            <person name="Wilkes D.E."/>
            <person name="Wang Y."/>
            <person name="Cai H."/>
            <person name="Collins K."/>
            <person name="Stewart B.A."/>
            <person name="Lee S.R."/>
            <person name="Wilamowska K."/>
            <person name="Weinberg Z."/>
            <person name="Ruzzo W.L."/>
            <person name="Wloga D."/>
            <person name="Gaertig J."/>
            <person name="Frankel J."/>
            <person name="Tsao C.-C."/>
            <person name="Gorovsky M.A."/>
            <person name="Keeling P.J."/>
            <person name="Waller R.F."/>
            <person name="Patron N.J."/>
            <person name="Cherry J.M."/>
            <person name="Stover N.A."/>
            <person name="Krieger C.J."/>
            <person name="del Toro C."/>
            <person name="Ryder H.F."/>
            <person name="Williamson S.C."/>
            <person name="Barbeau R.A."/>
            <person name="Hamilton E.P."/>
            <person name="Orias E."/>
        </authorList>
    </citation>
    <scope>NUCLEOTIDE SEQUENCE [LARGE SCALE GENOMIC DNA]</scope>
    <source>
        <strain evidence="3">SB210</strain>
    </source>
</reference>
<evidence type="ECO:0000313" key="3">
    <source>
        <dbReference type="Proteomes" id="UP000009168"/>
    </source>
</evidence>
<organism evidence="2 3">
    <name type="scientific">Tetrahymena thermophila (strain SB210)</name>
    <dbReference type="NCBI Taxonomy" id="312017"/>
    <lineage>
        <taxon>Eukaryota</taxon>
        <taxon>Sar</taxon>
        <taxon>Alveolata</taxon>
        <taxon>Ciliophora</taxon>
        <taxon>Intramacronucleata</taxon>
        <taxon>Oligohymenophorea</taxon>
        <taxon>Hymenostomatida</taxon>
        <taxon>Tetrahymenina</taxon>
        <taxon>Tetrahymenidae</taxon>
        <taxon>Tetrahymena</taxon>
    </lineage>
</organism>
<feature type="region of interest" description="Disordered" evidence="1">
    <location>
        <begin position="39"/>
        <end position="164"/>
    </location>
</feature>
<dbReference type="Proteomes" id="UP000009168">
    <property type="component" value="Unassembled WGS sequence"/>
</dbReference>
<sequence>MRRGGGDAGENPRGKQNLQFNMPVPKFLQQLKDSVLTSEQKKTKELEDRLNREEDFDIQNAVVIREQQEQQEKKEIEKVDMDNFKPQYVSKQDRNGLGALKEEIEKKKKEELKKKQLQLKKMDEEKQKKDKTESKGSKEGTDKSSKSEQKTSSASQSSVLNQKRRSIEEAIKNLEKETTIKKKQVVQQNFLSFNEDEEDE</sequence>
<keyword evidence="3" id="KW-1185">Reference proteome</keyword>
<gene>
    <name evidence="2" type="ORF">TTHERM_00442980</name>
</gene>
<evidence type="ECO:0000256" key="1">
    <source>
        <dbReference type="SAM" id="MobiDB-lite"/>
    </source>
</evidence>
<feature type="compositionally biased region" description="Basic and acidic residues" evidence="1">
    <location>
        <begin position="66"/>
        <end position="83"/>
    </location>
</feature>
<dbReference type="InParanoid" id="I7LTN1"/>
<dbReference type="RefSeq" id="XP_001033211.1">
    <property type="nucleotide sequence ID" value="XM_001033211.1"/>
</dbReference>
<proteinExistence type="predicted"/>
<feature type="compositionally biased region" description="Basic and acidic residues" evidence="1">
    <location>
        <begin position="100"/>
        <end position="149"/>
    </location>
</feature>
<accession>I7LTN1</accession>
<dbReference type="KEGG" id="tet:TTHERM_00442980"/>
<protein>
    <submittedName>
        <fullName evidence="2">Uncharacterized protein</fullName>
    </submittedName>
</protein>
<dbReference type="EMBL" id="GG662665">
    <property type="protein sequence ID" value="EAR85548.1"/>
    <property type="molecule type" value="Genomic_DNA"/>
</dbReference>
<evidence type="ECO:0000313" key="2">
    <source>
        <dbReference type="EMBL" id="EAR85548.1"/>
    </source>
</evidence>
<dbReference type="HOGENOM" id="CLU_1368675_0_0_1"/>
<feature type="region of interest" description="Disordered" evidence="1">
    <location>
        <begin position="1"/>
        <end position="21"/>
    </location>
</feature>
<dbReference type="GeneID" id="7828952"/>
<feature type="compositionally biased region" description="Basic and acidic residues" evidence="1">
    <location>
        <begin position="39"/>
        <end position="53"/>
    </location>
</feature>